<gene>
    <name evidence="2" type="ORF">NE237_018850</name>
</gene>
<feature type="compositionally biased region" description="Polar residues" evidence="1">
    <location>
        <begin position="1"/>
        <end position="32"/>
    </location>
</feature>
<sequence>MKFLNPTNDKTKNQPRNQKSIHHSTGSKTISRGGSFIEEEEIQLSRATSVSSGFSSPRRERETGGQRKKKATEDSSSCMLGFFPPLFSLLPNVYFICFNKHTDSGSYHI</sequence>
<dbReference type="Proteomes" id="UP001141806">
    <property type="component" value="Unassembled WGS sequence"/>
</dbReference>
<evidence type="ECO:0000313" key="2">
    <source>
        <dbReference type="EMBL" id="KAJ4967001.1"/>
    </source>
</evidence>
<accession>A0A9Q0KAN0</accession>
<protein>
    <submittedName>
        <fullName evidence="2">Uncharacterized protein</fullName>
    </submittedName>
</protein>
<name>A0A9Q0KAN0_9MAGN</name>
<dbReference type="EMBL" id="JAMYWD010000007">
    <property type="protein sequence ID" value="KAJ4967001.1"/>
    <property type="molecule type" value="Genomic_DNA"/>
</dbReference>
<proteinExistence type="predicted"/>
<evidence type="ECO:0000256" key="1">
    <source>
        <dbReference type="SAM" id="MobiDB-lite"/>
    </source>
</evidence>
<feature type="region of interest" description="Disordered" evidence="1">
    <location>
        <begin position="1"/>
        <end position="76"/>
    </location>
</feature>
<comment type="caution">
    <text evidence="2">The sequence shown here is derived from an EMBL/GenBank/DDBJ whole genome shotgun (WGS) entry which is preliminary data.</text>
</comment>
<evidence type="ECO:0000313" key="3">
    <source>
        <dbReference type="Proteomes" id="UP001141806"/>
    </source>
</evidence>
<keyword evidence="3" id="KW-1185">Reference proteome</keyword>
<reference evidence="2" key="1">
    <citation type="journal article" date="2023" name="Plant J.">
        <title>The genome of the king protea, Protea cynaroides.</title>
        <authorList>
            <person name="Chang J."/>
            <person name="Duong T.A."/>
            <person name="Schoeman C."/>
            <person name="Ma X."/>
            <person name="Roodt D."/>
            <person name="Barker N."/>
            <person name="Li Z."/>
            <person name="Van de Peer Y."/>
            <person name="Mizrachi E."/>
        </authorList>
    </citation>
    <scope>NUCLEOTIDE SEQUENCE</scope>
    <source>
        <tissue evidence="2">Young leaves</tissue>
    </source>
</reference>
<feature type="compositionally biased region" description="Polar residues" evidence="1">
    <location>
        <begin position="45"/>
        <end position="55"/>
    </location>
</feature>
<organism evidence="2 3">
    <name type="scientific">Protea cynaroides</name>
    <dbReference type="NCBI Taxonomy" id="273540"/>
    <lineage>
        <taxon>Eukaryota</taxon>
        <taxon>Viridiplantae</taxon>
        <taxon>Streptophyta</taxon>
        <taxon>Embryophyta</taxon>
        <taxon>Tracheophyta</taxon>
        <taxon>Spermatophyta</taxon>
        <taxon>Magnoliopsida</taxon>
        <taxon>Proteales</taxon>
        <taxon>Proteaceae</taxon>
        <taxon>Protea</taxon>
    </lineage>
</organism>
<dbReference type="AlphaFoldDB" id="A0A9Q0KAN0"/>